<name>E8LEI7_9FIRM</name>
<sequence length="1123" mass="132035">MENNEINLFELDELPRYVEIAYKKLKNSIFFDKSNVITRNDLVEFEYGDQWENKLKDLAASLTDSAQWESKEKEILEAINIFTLPKAINNTTDKEKSKVIFNKNHNKKINIKDFQYMIDMPIEGHILGVLWILLIGRYLDEDDKMYKHSYGNRLRRSMFKKGKKPTYYPGMFEPYFSQYTAWRDNGIDIAREHLDKGDDIIILTMDLQRYYYSVNYQQDEFDNMLQVLKGENDDEESEETDVLTRIHNFVFNVIRSYSCKLRSECNDEGLWITDNSIQQNSEEHANNVLPIGFLPSCILANYRLNVLDQQINSRWNPLYYGRYVDDIIIVDKVEKNSELYKLIYNHNTEASDIIELYLTNCNAKKCEACFNQSERALFCHSNIKQNEDKDDKNIEDQDYYYLNPEFLKVPLASQSNQNAETGTMKVNGDVYIKVQNKKVRLFVFDSGSSDMLLRYFQNEILKNSSEFRFLAPADTIYSVDSYCKLFDVKYSDSINKISSVKDIAINKFELSKFLGKQMSISMLTDSKDNPNFCELLKLMVDDVLIENYMLWERILEVLILRHDKKNLLRFTQNIVDSLRKLTYKGDASSDKTKICSRDLVRVFYSGLCRVMALTWGPRADSAIKDVCKIFNEARLADEVTILDEKTIFRFRKQYCYSRMLNKFLVPLCIESIINKLQEKIKVMEDDLEKENPKDKQENIFLFDLKNSLSLISEIDLSTNKYYYSPTVIKPEELKFSMYTAQMFSKKNKLEVDEKINKLYALLNYNYKFNNGNTGGDDYDGDRLDNVVTIVPSNRPDTDKDIYTYYPDDAIDKTFVAIKGEAKKKLRVAIANTKIYEKYFEDVLKDVYDRSLDRYEKLEEILRLAVKEKVDMIVFPECYLPYEWLARLYRFSATNKIAIISGIEIIALNHSDENSFQKDILNLTAVILPYKINNYSFAYMAFHEKIHFSPEEQRMVVNYSHFPREGKTLQMFYWHDVFFSVYCCFEIASISLRSAFKNYLDLFVAVECNKDINYFSNVMESLCRDMHCYCLQVNTSDYGDSRLIKPASSVKMNMMRIKGGCNEAILVEDVDIDGLRNFQRKQYELQRDEKDKFKTTPPGFDVSIVDAKLHKRLVKRIQEELRMD</sequence>
<proteinExistence type="predicted"/>
<keyword evidence="2" id="KW-1185">Reference proteome</keyword>
<dbReference type="SUPFAM" id="SSF56317">
    <property type="entry name" value="Carbon-nitrogen hydrolase"/>
    <property type="match status" value="1"/>
</dbReference>
<dbReference type="RefSeq" id="WP_009145630.1">
    <property type="nucleotide sequence ID" value="NZ_GL830888.1"/>
</dbReference>
<accession>E8LEI7</accession>
<evidence type="ECO:0008006" key="3">
    <source>
        <dbReference type="Google" id="ProtNLM"/>
    </source>
</evidence>
<dbReference type="Proteomes" id="UP000004923">
    <property type="component" value="Unassembled WGS sequence"/>
</dbReference>
<dbReference type="Gene3D" id="3.60.110.10">
    <property type="entry name" value="Carbon-nitrogen hydrolase"/>
    <property type="match status" value="1"/>
</dbReference>
<dbReference type="eggNOG" id="COG0388">
    <property type="taxonomic scope" value="Bacteria"/>
</dbReference>
<reference evidence="1 2" key="1">
    <citation type="submission" date="2011-01" db="EMBL/GenBank/DDBJ databases">
        <authorList>
            <person name="Weinstock G."/>
            <person name="Sodergren E."/>
            <person name="Clifton S."/>
            <person name="Fulton L."/>
            <person name="Fulton B."/>
            <person name="Courtney L."/>
            <person name="Fronick C."/>
            <person name="Harrison M."/>
            <person name="Strong C."/>
            <person name="Farmer C."/>
            <person name="Delahaunty K."/>
            <person name="Markovic C."/>
            <person name="Hall O."/>
            <person name="Minx P."/>
            <person name="Tomlinson C."/>
            <person name="Mitreva M."/>
            <person name="Hou S."/>
            <person name="Chen J."/>
            <person name="Wollam A."/>
            <person name="Pepin K.H."/>
            <person name="Johnson M."/>
            <person name="Bhonagiri V."/>
            <person name="Zhang X."/>
            <person name="Suruliraj S."/>
            <person name="Warren W."/>
            <person name="Chinwalla A."/>
            <person name="Mardis E.R."/>
            <person name="Wilson R.K."/>
        </authorList>
    </citation>
    <scope>NUCLEOTIDE SEQUENCE [LARGE SCALE GENOMIC DNA]</scope>
    <source>
        <strain evidence="1 2">YIT 12067</strain>
    </source>
</reference>
<evidence type="ECO:0000313" key="2">
    <source>
        <dbReference type="Proteomes" id="UP000004923"/>
    </source>
</evidence>
<comment type="caution">
    <text evidence="1">The sequence shown here is derived from an EMBL/GenBank/DDBJ whole genome shotgun (WGS) entry which is preliminary data.</text>
</comment>
<dbReference type="InterPro" id="IPR036526">
    <property type="entry name" value="C-N_Hydrolase_sf"/>
</dbReference>
<dbReference type="EMBL" id="AEVN01000051">
    <property type="protein sequence ID" value="EFY04787.1"/>
    <property type="molecule type" value="Genomic_DNA"/>
</dbReference>
<dbReference type="OrthoDB" id="9780724at2"/>
<dbReference type="HOGENOM" id="CLU_006589_0_0_9"/>
<dbReference type="AlphaFoldDB" id="E8LEI7"/>
<organism evidence="1 2">
    <name type="scientific">Phascolarctobacterium succinatutens YIT 12067</name>
    <dbReference type="NCBI Taxonomy" id="626939"/>
    <lineage>
        <taxon>Bacteria</taxon>
        <taxon>Bacillati</taxon>
        <taxon>Bacillota</taxon>
        <taxon>Negativicutes</taxon>
        <taxon>Acidaminococcales</taxon>
        <taxon>Acidaminococcaceae</taxon>
        <taxon>Phascolarctobacterium</taxon>
    </lineage>
</organism>
<evidence type="ECO:0000313" key="1">
    <source>
        <dbReference type="EMBL" id="EFY04787.1"/>
    </source>
</evidence>
<dbReference type="eggNOG" id="COG3344">
    <property type="taxonomic scope" value="Bacteria"/>
</dbReference>
<gene>
    <name evidence="1" type="ORF">HMPREF9443_01271</name>
</gene>
<protein>
    <recommendedName>
        <fullName evidence="3">Reverse transcriptase domain-containing protein</fullName>
    </recommendedName>
</protein>